<dbReference type="PANTHER" id="PTHR36848:SF2">
    <property type="entry name" value="SECRETED PROTEIN"/>
    <property type="match status" value="1"/>
</dbReference>
<dbReference type="NCBIfam" id="NF045579">
    <property type="entry name" value="rhamnoside_JR"/>
    <property type="match status" value="1"/>
</dbReference>
<dbReference type="CDD" id="cd03143">
    <property type="entry name" value="A4_beta-galactosidase_middle_domain"/>
    <property type="match status" value="1"/>
</dbReference>
<keyword evidence="1" id="KW-0378">Hydrolase</keyword>
<evidence type="ECO:0000313" key="1">
    <source>
        <dbReference type="EMBL" id="ALJ59516.1"/>
    </source>
</evidence>
<dbReference type="SUPFAM" id="SSF49785">
    <property type="entry name" value="Galactose-binding domain-like"/>
    <property type="match status" value="1"/>
</dbReference>
<evidence type="ECO:0000313" key="2">
    <source>
        <dbReference type="Proteomes" id="UP000061809"/>
    </source>
</evidence>
<dbReference type="RefSeq" id="WP_029426041.1">
    <property type="nucleotide sequence ID" value="NZ_CP012801.1"/>
</dbReference>
<dbReference type="PANTHER" id="PTHR36848">
    <property type="entry name" value="DNA-BINDING PROTEIN (PUTATIVE SECRETED PROTEIN)-RELATED"/>
    <property type="match status" value="1"/>
</dbReference>
<dbReference type="Gene3D" id="3.40.50.880">
    <property type="match status" value="1"/>
</dbReference>
<dbReference type="Gene3D" id="2.60.120.260">
    <property type="entry name" value="Galactose-binding domain-like"/>
    <property type="match status" value="1"/>
</dbReference>
<dbReference type="GO" id="GO:0016787">
    <property type="term" value="F:hydrolase activity"/>
    <property type="evidence" value="ECO:0007669"/>
    <property type="project" value="UniProtKB-KW"/>
</dbReference>
<name>A0A0P0FW12_9BACE</name>
<dbReference type="Proteomes" id="UP000061809">
    <property type="component" value="Chromosome"/>
</dbReference>
<organism evidence="1 2">
    <name type="scientific">Bacteroides cellulosilyticus</name>
    <dbReference type="NCBI Taxonomy" id="246787"/>
    <lineage>
        <taxon>Bacteria</taxon>
        <taxon>Pseudomonadati</taxon>
        <taxon>Bacteroidota</taxon>
        <taxon>Bacteroidia</taxon>
        <taxon>Bacteroidales</taxon>
        <taxon>Bacteroidaceae</taxon>
        <taxon>Bacteroides</taxon>
    </lineage>
</organism>
<sequence length="1187" mass="135661">MIERRLIGSALLCLFFLGGMAQEQRYNGYPSREGNIDIKENFADPPKGYGNIPFYWWNGDSLNRERLQEQLQILSEASTDGFSVSYIHSHPLVDVKLNSNGYGGFGKADPGTPGVFTDRWWETWNWFSGKCADAGVGLGLDDYVLGWTKNGYYVDEIWNDTRFANYQGRLRLEQYVVKPSAILNIQLPQKTISVIAYPDKIDLTDKISDNRLTWKSPSAKEQRVYIVYTQPSCELHPDYGKRLVNVYFNRFEEKLDTHGRKGMNFFFQDELHYDLSMHSWAEDMPEEFMKRKGYSILPYLPALFENIGAITPKIRLDYAEVVTHLSEERYFKPIFDWHNERGLIYGCDNNGRGLEPLQYLDYFRMISWFTAPGNDAPAKGSSFRQTKVSSSITHLYQRPRTWLEAFHSMGWDSNGEWLTSQLEHHMIAGGNLLCLHGLYYSTHGGWWEWAPPCFHFRMPYWPHMKKWLKYAERLSFLLSQGVHVCDIAVLYPTESMQAYPDANPDVMWNVTDQLSEVGLDYDYIDFHSLQKAEIENGSLSVSGEKYKVLILPDTKALHHETLLKIFEFYQRGGIVIATGSLPKATSKSGENNADVERILNEIFKSSTKSGKGMFEEDNKKIPELISRLIVPDFKVSTEKGKVLHRKIGVRDVYMIMNIEKGSELFFRSKGKVERWDAKNATIVSQPILRQTDEGSWIKFDGEYNVAQLIVFSPGIPTYENESSEKWFVSNTQQVEGDWNIEIIPTMNNKWGDFRLPAIDELIGPEAREFTYYYSPVSTKYQSTPVFPADSPTGVFGYAPYMETVTLDQSVDLHAYLLENNFQTDWKPYCFSWQYGVFDNPGGQGYHGLKGKVDNRMLILDQGGHQLFKTYVCIAKSGKYRIEQEGENADFLYLDGKLIQDKVVTLKKGLHRLLIAYANTPKGSYVLAEKKSYSVDDRKRGSVVFYKENYPEIKANSPFDSLVATKWYKTEYVPYSIIPSTNGMWLYQFTTAPGTCTVEFTVKGRVNQLWIDGKEVPLKEISVESGKYLLTVKHPNKGVSTIVVSAKPEIGYEGPAFFVEPVKFNCGMGTVSLGNWSDFGALKFFSGGIRYTKEIHFDSDKFGQKVELDLGIVDATCEVNINGDFVDVLMNSPFKLDVTKFLKPGSNKIEVLVYSTLSNHYQTIPSAYRGEPHAGLIGPVKLIGWNMK</sequence>
<proteinExistence type="predicted"/>
<reference evidence="1 2" key="1">
    <citation type="journal article" date="2015" name="Science">
        <title>Genetic determinants of in vivo fitness and diet responsiveness in multiple human gut Bacteroides.</title>
        <authorList>
            <person name="Wu M."/>
            <person name="McNulty N.P."/>
            <person name="Rodionov D.A."/>
            <person name="Khoroshkin M.S."/>
            <person name="Griffin N.W."/>
            <person name="Cheng J."/>
            <person name="Latreille P."/>
            <person name="Kerstetter R.A."/>
            <person name="Terrapon N."/>
            <person name="Henrissat B."/>
            <person name="Osterman A.L."/>
            <person name="Gordon J.I."/>
        </authorList>
    </citation>
    <scope>NUCLEOTIDE SEQUENCE [LARGE SCALE GENOMIC DNA]</scope>
    <source>
        <strain evidence="1 2">WH2</strain>
    </source>
</reference>
<dbReference type="PATRIC" id="fig|246787.4.peg.2336"/>
<dbReference type="InterPro" id="IPR029062">
    <property type="entry name" value="Class_I_gatase-like"/>
</dbReference>
<dbReference type="InterPro" id="IPR053161">
    <property type="entry name" value="Ulvan_degrading_GH"/>
</dbReference>
<protein>
    <submittedName>
        <fullName evidence="1">Glycosyl hydrolases family 2, sugar binding domain</fullName>
    </submittedName>
</protein>
<dbReference type="KEGG" id="bcel:BcellWH2_02276"/>
<dbReference type="InterPro" id="IPR008979">
    <property type="entry name" value="Galactose-bd-like_sf"/>
</dbReference>
<gene>
    <name evidence="1" type="ORF">BcellWH2_02276</name>
</gene>
<accession>A0A0P0FW12</accession>
<dbReference type="EMBL" id="CP012801">
    <property type="protein sequence ID" value="ALJ59516.1"/>
    <property type="molecule type" value="Genomic_DNA"/>
</dbReference>
<dbReference type="Pfam" id="PF17132">
    <property type="entry name" value="Glyco_hydro_106"/>
    <property type="match status" value="1"/>
</dbReference>
<dbReference type="AlphaFoldDB" id="A0A0P0FW12"/>